<name>A0A6S6TEC3_9BACT</name>
<dbReference type="Pfam" id="PF01027">
    <property type="entry name" value="Bax1-I"/>
    <property type="match status" value="1"/>
</dbReference>
<dbReference type="CDD" id="cd10432">
    <property type="entry name" value="BI-1-like_bacterial"/>
    <property type="match status" value="1"/>
</dbReference>
<evidence type="ECO:0000256" key="4">
    <source>
        <dbReference type="ARBA" id="ARBA00022989"/>
    </source>
</evidence>
<evidence type="ECO:0000256" key="1">
    <source>
        <dbReference type="ARBA" id="ARBA00004651"/>
    </source>
</evidence>
<dbReference type="GO" id="GO:0005886">
    <property type="term" value="C:plasma membrane"/>
    <property type="evidence" value="ECO:0007669"/>
    <property type="project" value="UniProtKB-SubCell"/>
</dbReference>
<feature type="transmembrane region" description="Helical" evidence="6">
    <location>
        <begin position="210"/>
        <end position="229"/>
    </location>
</feature>
<comment type="subcellular location">
    <subcellularLocation>
        <location evidence="1">Cell membrane</location>
        <topology evidence="1">Multi-pass membrane protein</topology>
    </subcellularLocation>
</comment>
<reference evidence="7" key="1">
    <citation type="submission" date="2020-01" db="EMBL/GenBank/DDBJ databases">
        <authorList>
            <person name="Meier V. D."/>
            <person name="Meier V D."/>
        </authorList>
    </citation>
    <scope>NUCLEOTIDE SEQUENCE</scope>
    <source>
        <strain evidence="7">HLG_WM_MAG_06</strain>
    </source>
</reference>
<dbReference type="PANTHER" id="PTHR23291">
    <property type="entry name" value="BAX INHIBITOR-RELATED"/>
    <property type="match status" value="1"/>
</dbReference>
<keyword evidence="3 6" id="KW-0812">Transmembrane</keyword>
<evidence type="ECO:0000256" key="6">
    <source>
        <dbReference type="RuleBase" id="RU004379"/>
    </source>
</evidence>
<dbReference type="InterPro" id="IPR006214">
    <property type="entry name" value="Bax_inhibitor_1-related"/>
</dbReference>
<dbReference type="EMBL" id="CACVAP010000100">
    <property type="protein sequence ID" value="CAA6821551.1"/>
    <property type="molecule type" value="Genomic_DNA"/>
</dbReference>
<evidence type="ECO:0000256" key="5">
    <source>
        <dbReference type="ARBA" id="ARBA00023136"/>
    </source>
</evidence>
<feature type="transmembrane region" description="Helical" evidence="6">
    <location>
        <begin position="85"/>
        <end position="109"/>
    </location>
</feature>
<dbReference type="AlphaFoldDB" id="A0A6S6TEC3"/>
<keyword evidence="4 6" id="KW-1133">Transmembrane helix</keyword>
<feature type="transmembrane region" description="Helical" evidence="6">
    <location>
        <begin position="60"/>
        <end position="78"/>
    </location>
</feature>
<comment type="similarity">
    <text evidence="6">Belongs to the BI1 family.</text>
</comment>
<proteinExistence type="inferred from homology"/>
<keyword evidence="5 6" id="KW-0472">Membrane</keyword>
<sequence>MALYDRDYNNDSAIADHGTAVSTATVTFMKQTYQLLGASMISSALGAYLTMPYAATIAGYKWFIFGFVMIMVFFGFNATRKNPTLHLMALFVFTFALGVMIVPMLAMIIGQGNGALIGNAFLMTSVLFGALSLFAINSKSDFSSWGKPLFITMIIIFVASLVNIFILQSPLMHVIVTAGVLLLFSLFTIYDTQNIANGAYDSPVDAAVSLFLDFFNMFTAILQLLGIMGSDD</sequence>
<dbReference type="PANTHER" id="PTHR23291:SF115">
    <property type="entry name" value="MODULATOR OF FTSH PROTEASE YCCA"/>
    <property type="match status" value="1"/>
</dbReference>
<gene>
    <name evidence="7" type="ORF">HELGO_WM8961</name>
</gene>
<organism evidence="7">
    <name type="scientific">uncultured Sulfurovum sp</name>
    <dbReference type="NCBI Taxonomy" id="269237"/>
    <lineage>
        <taxon>Bacteria</taxon>
        <taxon>Pseudomonadati</taxon>
        <taxon>Campylobacterota</taxon>
        <taxon>Epsilonproteobacteria</taxon>
        <taxon>Campylobacterales</taxon>
        <taxon>Sulfurovaceae</taxon>
        <taxon>Sulfurovum</taxon>
        <taxon>environmental samples</taxon>
    </lineage>
</organism>
<protein>
    <submittedName>
        <fullName evidence="7">Arginine/ornithine antiporter ArcD</fullName>
    </submittedName>
</protein>
<keyword evidence="2" id="KW-1003">Cell membrane</keyword>
<accession>A0A6S6TEC3</accession>
<evidence type="ECO:0000256" key="3">
    <source>
        <dbReference type="ARBA" id="ARBA00022692"/>
    </source>
</evidence>
<feature type="transmembrane region" description="Helical" evidence="6">
    <location>
        <begin position="115"/>
        <end position="136"/>
    </location>
</feature>
<evidence type="ECO:0000256" key="2">
    <source>
        <dbReference type="ARBA" id="ARBA00022475"/>
    </source>
</evidence>
<evidence type="ECO:0000313" key="7">
    <source>
        <dbReference type="EMBL" id="CAA6821551.1"/>
    </source>
</evidence>
<feature type="transmembrane region" description="Helical" evidence="6">
    <location>
        <begin position="35"/>
        <end position="54"/>
    </location>
</feature>
<feature type="transmembrane region" description="Helical" evidence="6">
    <location>
        <begin position="172"/>
        <end position="190"/>
    </location>
</feature>
<feature type="transmembrane region" description="Helical" evidence="6">
    <location>
        <begin position="148"/>
        <end position="166"/>
    </location>
</feature>